<dbReference type="GO" id="GO:0016491">
    <property type="term" value="F:oxidoreductase activity"/>
    <property type="evidence" value="ECO:0007669"/>
    <property type="project" value="InterPro"/>
</dbReference>
<evidence type="ECO:0000313" key="3">
    <source>
        <dbReference type="Proteomes" id="UP000028878"/>
    </source>
</evidence>
<sequence>MAALPRQGGGPAEVQLLEVLRHIPTDFLNDQRAHAGVVPQADAIGRIVELHVDDEDAAWRCGESEAWRAVAEAIGAGPLFTLDAEAHVAIEPQGAAREGGFRRWMLLARKASDREAFREAWWGRHADLVRRLPQVQLYHQHLVVRRETGEGQTVDHGALPVDGIAQIGYADEAAMNASYASDARLPLRDDGRELLGRITTVLVQARVWR</sequence>
<dbReference type="EMBL" id="CCAE010000088">
    <property type="protein sequence ID" value="CDN90496.1"/>
    <property type="molecule type" value="Genomic_DNA"/>
</dbReference>
<dbReference type="AlphaFoldDB" id="A0A1L1PWX8"/>
<protein>
    <submittedName>
        <fullName evidence="2">EthD domain-containing protein</fullName>
    </submittedName>
</protein>
<feature type="domain" description="EthD" evidence="1">
    <location>
        <begin position="113"/>
        <end position="183"/>
    </location>
</feature>
<dbReference type="Proteomes" id="UP000028878">
    <property type="component" value="Unassembled WGS sequence"/>
</dbReference>
<keyword evidence="3" id="KW-1185">Reference proteome</keyword>
<name>A0A1L1PWX8_HYDIT</name>
<dbReference type="InterPro" id="IPR011008">
    <property type="entry name" value="Dimeric_a/b-barrel"/>
</dbReference>
<evidence type="ECO:0000259" key="1">
    <source>
        <dbReference type="Pfam" id="PF07110"/>
    </source>
</evidence>
<evidence type="ECO:0000313" key="2">
    <source>
        <dbReference type="EMBL" id="CDN90496.1"/>
    </source>
</evidence>
<dbReference type="Gene3D" id="3.30.70.100">
    <property type="match status" value="1"/>
</dbReference>
<dbReference type="InterPro" id="IPR009799">
    <property type="entry name" value="EthD_dom"/>
</dbReference>
<dbReference type="SUPFAM" id="SSF54909">
    <property type="entry name" value="Dimeric alpha+beta barrel"/>
    <property type="match status" value="1"/>
</dbReference>
<reference evidence="3" key="2">
    <citation type="submission" date="2014-11" db="EMBL/GenBank/DDBJ databases">
        <title>Draft genome sequence of Hydrogenophaga intermedia S1.</title>
        <authorList>
            <person name="Gan H.M."/>
            <person name="Chew T.H."/>
            <person name="Stolz A."/>
        </authorList>
    </citation>
    <scope>NUCLEOTIDE SEQUENCE [LARGE SCALE GENOMIC DNA]</scope>
    <source>
        <strain evidence="3">S1</strain>
    </source>
</reference>
<organism evidence="2 3">
    <name type="scientific">Hydrogenophaga intermedia</name>
    <dbReference type="NCBI Taxonomy" id="65786"/>
    <lineage>
        <taxon>Bacteria</taxon>
        <taxon>Pseudomonadati</taxon>
        <taxon>Pseudomonadota</taxon>
        <taxon>Betaproteobacteria</taxon>
        <taxon>Burkholderiales</taxon>
        <taxon>Comamonadaceae</taxon>
        <taxon>Hydrogenophaga</taxon>
    </lineage>
</organism>
<gene>
    <name evidence="2" type="ORF">BN948_04941</name>
</gene>
<dbReference type="Pfam" id="PF07110">
    <property type="entry name" value="EthD"/>
    <property type="match status" value="1"/>
</dbReference>
<accession>A0A1L1PWX8</accession>
<dbReference type="RefSeq" id="WP_035624568.1">
    <property type="nucleotide sequence ID" value="NZ_CCAE010000088.1"/>
</dbReference>
<reference evidence="3" key="1">
    <citation type="submission" date="2014-02" db="EMBL/GenBank/DDBJ databases">
        <authorList>
            <person name="Gan H."/>
        </authorList>
    </citation>
    <scope>NUCLEOTIDE SEQUENCE [LARGE SCALE GENOMIC DNA]</scope>
    <source>
        <strain evidence="3">S1</strain>
    </source>
</reference>
<proteinExistence type="predicted"/>